<dbReference type="KEGG" id="rfo:REIFOR_02076"/>
<dbReference type="InterPro" id="IPR036514">
    <property type="entry name" value="SGNH_hydro_sf"/>
</dbReference>
<dbReference type="SUPFAM" id="SSF52266">
    <property type="entry name" value="SGNH hydrolase"/>
    <property type="match status" value="1"/>
</dbReference>
<evidence type="ECO:0000259" key="1">
    <source>
        <dbReference type="Pfam" id="PF13472"/>
    </source>
</evidence>
<keyword evidence="3" id="KW-1185">Reference proteome</keyword>
<accession>A0A2K8KTL3</accession>
<protein>
    <submittedName>
        <fullName evidence="2">Carbohydrate esterase, CE3 family</fullName>
    </submittedName>
</protein>
<dbReference type="OrthoDB" id="9794725at2"/>
<dbReference type="InterPro" id="IPR013830">
    <property type="entry name" value="SGNH_hydro"/>
</dbReference>
<evidence type="ECO:0000313" key="3">
    <source>
        <dbReference type="Proteomes" id="UP000229757"/>
    </source>
</evidence>
<name>A0A2K8KTL3_9GAMM</name>
<dbReference type="InterPro" id="IPR051532">
    <property type="entry name" value="Ester_Hydrolysis_Enzymes"/>
</dbReference>
<sequence length="213" mass="24060">MPKLVFLGDSVTDCARKRAMRYQGTQAGLGTGWVRHLNKDLGAEYNGLVCWNRGFSGCLSAQLMQQSDWWPDQTEGVPESVDLTTLLIGINDIWHPFWRKTPHNLTRSLAGFRRLIETVQLRSERVLVCEPFALPSDQVTADWWPLLQALSAGQRSICNELGVHWCPMQAELLVTAEGHPSDYLADGIHPTDLGHRWLAGRWRSYTADHKLLA</sequence>
<reference evidence="2 3" key="1">
    <citation type="journal article" date="2017" name="Environ. Microbiol.">
        <title>Genomic and physiological analyses of 'Reinekea forsetii' reveal a versatile opportunistic lifestyle during spring algae blooms.</title>
        <authorList>
            <person name="Avci B."/>
            <person name="Hahnke R.L."/>
            <person name="Chafee M."/>
            <person name="Fischer T."/>
            <person name="Gruber-Vodicka H."/>
            <person name="Tegetmeyer H.E."/>
            <person name="Harder J."/>
            <person name="Fuchs B.M."/>
            <person name="Amann R.I."/>
            <person name="Teeling H."/>
        </authorList>
    </citation>
    <scope>NUCLEOTIDE SEQUENCE [LARGE SCALE GENOMIC DNA]</scope>
    <source>
        <strain evidence="2 3">Hel1_31_D35</strain>
    </source>
</reference>
<dbReference type="Proteomes" id="UP000229757">
    <property type="component" value="Chromosome"/>
</dbReference>
<dbReference type="PANTHER" id="PTHR30383:SF29">
    <property type="entry name" value="SGNH HYDROLASE-TYPE ESTERASE DOMAIN-CONTAINING PROTEIN"/>
    <property type="match status" value="1"/>
</dbReference>
<dbReference type="Pfam" id="PF13472">
    <property type="entry name" value="Lipase_GDSL_2"/>
    <property type="match status" value="1"/>
</dbReference>
<dbReference type="AlphaFoldDB" id="A0A2K8KTL3"/>
<gene>
    <name evidence="2" type="ORF">REIFOR_02076</name>
</gene>
<proteinExistence type="predicted"/>
<dbReference type="EMBL" id="CP011797">
    <property type="protein sequence ID" value="ATX77211.1"/>
    <property type="molecule type" value="Genomic_DNA"/>
</dbReference>
<dbReference type="GO" id="GO:0016788">
    <property type="term" value="F:hydrolase activity, acting on ester bonds"/>
    <property type="evidence" value="ECO:0007669"/>
    <property type="project" value="UniProtKB-ARBA"/>
</dbReference>
<dbReference type="RefSeq" id="WP_100257488.1">
    <property type="nucleotide sequence ID" value="NZ_CP011797.1"/>
</dbReference>
<feature type="domain" description="SGNH hydrolase-type esterase" evidence="1">
    <location>
        <begin position="6"/>
        <end position="196"/>
    </location>
</feature>
<dbReference type="PANTHER" id="PTHR30383">
    <property type="entry name" value="THIOESTERASE 1/PROTEASE 1/LYSOPHOSPHOLIPASE L1"/>
    <property type="match status" value="1"/>
</dbReference>
<organism evidence="2 3">
    <name type="scientific">Reinekea forsetii</name>
    <dbReference type="NCBI Taxonomy" id="1336806"/>
    <lineage>
        <taxon>Bacteria</taxon>
        <taxon>Pseudomonadati</taxon>
        <taxon>Pseudomonadota</taxon>
        <taxon>Gammaproteobacteria</taxon>
        <taxon>Oceanospirillales</taxon>
        <taxon>Saccharospirillaceae</taxon>
        <taxon>Reinekea</taxon>
    </lineage>
</organism>
<dbReference type="Gene3D" id="3.40.50.1110">
    <property type="entry name" value="SGNH hydrolase"/>
    <property type="match status" value="1"/>
</dbReference>
<evidence type="ECO:0000313" key="2">
    <source>
        <dbReference type="EMBL" id="ATX77211.1"/>
    </source>
</evidence>